<evidence type="ECO:0000256" key="1">
    <source>
        <dbReference type="SAM" id="MobiDB-lite"/>
    </source>
</evidence>
<dbReference type="Pfam" id="PF12687">
    <property type="entry name" value="DUF3801"/>
    <property type="match status" value="1"/>
</dbReference>
<feature type="compositionally biased region" description="Polar residues" evidence="1">
    <location>
        <begin position="135"/>
        <end position="145"/>
    </location>
</feature>
<keyword evidence="3" id="KW-1185">Reference proteome</keyword>
<organism evidence="2 3">
    <name type="scientific">Gemmiger gallinarum</name>
    <dbReference type="NCBI Taxonomy" id="2779354"/>
    <lineage>
        <taxon>Bacteria</taxon>
        <taxon>Bacillati</taxon>
        <taxon>Bacillota</taxon>
        <taxon>Clostridia</taxon>
        <taxon>Eubacteriales</taxon>
        <taxon>Gemmiger</taxon>
    </lineage>
</organism>
<dbReference type="RefSeq" id="WP_193502567.1">
    <property type="nucleotide sequence ID" value="NZ_JADCKC010000003.1"/>
</dbReference>
<dbReference type="InterPro" id="IPR024234">
    <property type="entry name" value="DUF3801"/>
</dbReference>
<gene>
    <name evidence="2" type="ORF">INF35_11555</name>
</gene>
<name>A0ABR9R5J0_9FIRM</name>
<sequence length="197" mass="22046">MSTGGDAADQMVRDGIEIVESSVKLSALGAKNLAAIAIALAKENPKLRGKTNLDRLLKDGKELQVFPLKISDLREFNQQAKQYGILFTAIKEKNGEGELVDILVRSEDVSKLNRVFERMGYAIPKEKKFERKNASTRYRSESASPIQRVGAEKTNQRVTSMDKPSVRLAIRNFRAQAIEIGKRAALEKAQKDQDKER</sequence>
<reference evidence="2 3" key="1">
    <citation type="submission" date="2020-10" db="EMBL/GenBank/DDBJ databases">
        <title>ChiBAC.</title>
        <authorList>
            <person name="Zenner C."/>
            <person name="Hitch T.C.A."/>
            <person name="Clavel T."/>
        </authorList>
    </citation>
    <scope>NUCLEOTIDE SEQUENCE [LARGE SCALE GENOMIC DNA]</scope>
    <source>
        <strain evidence="2 3">DSM 109015</strain>
    </source>
</reference>
<dbReference type="Proteomes" id="UP000768567">
    <property type="component" value="Unassembled WGS sequence"/>
</dbReference>
<proteinExistence type="predicted"/>
<accession>A0ABR9R5J0</accession>
<comment type="caution">
    <text evidence="2">The sequence shown here is derived from an EMBL/GenBank/DDBJ whole genome shotgun (WGS) entry which is preliminary data.</text>
</comment>
<evidence type="ECO:0000313" key="2">
    <source>
        <dbReference type="EMBL" id="MBE5038423.1"/>
    </source>
</evidence>
<protein>
    <submittedName>
        <fullName evidence="2">PcfB family protein</fullName>
    </submittedName>
</protein>
<evidence type="ECO:0000313" key="3">
    <source>
        <dbReference type="Proteomes" id="UP000768567"/>
    </source>
</evidence>
<feature type="region of interest" description="Disordered" evidence="1">
    <location>
        <begin position="133"/>
        <end position="163"/>
    </location>
</feature>
<dbReference type="EMBL" id="JADCKC010000003">
    <property type="protein sequence ID" value="MBE5038423.1"/>
    <property type="molecule type" value="Genomic_DNA"/>
</dbReference>